<evidence type="ECO:0000256" key="1">
    <source>
        <dbReference type="ARBA" id="ARBA00022741"/>
    </source>
</evidence>
<organism evidence="11">
    <name type="scientific">Caldilineaceae bacterium SB0662_bin_9</name>
    <dbReference type="NCBI Taxonomy" id="2605258"/>
    <lineage>
        <taxon>Bacteria</taxon>
        <taxon>Bacillati</taxon>
        <taxon>Chloroflexota</taxon>
        <taxon>Caldilineae</taxon>
        <taxon>Caldilineales</taxon>
        <taxon>Caldilineaceae</taxon>
    </lineage>
</organism>
<accession>A0A6B1DN84</accession>
<keyword evidence="4 11" id="KW-0347">Helicase</keyword>
<keyword evidence="7" id="KW-0234">DNA repair</keyword>
<dbReference type="InterPro" id="IPR047112">
    <property type="entry name" value="RecG/Mfd"/>
</dbReference>
<dbReference type="GO" id="GO:0016787">
    <property type="term" value="F:hydrolase activity"/>
    <property type="evidence" value="ECO:0007669"/>
    <property type="project" value="UniProtKB-KW"/>
</dbReference>
<evidence type="ECO:0000256" key="5">
    <source>
        <dbReference type="ARBA" id="ARBA00022840"/>
    </source>
</evidence>
<dbReference type="InterPro" id="IPR011545">
    <property type="entry name" value="DEAD/DEAH_box_helicase_dom"/>
</dbReference>
<dbReference type="Pfam" id="PF19833">
    <property type="entry name" value="RecG_dom3_C"/>
    <property type="match status" value="1"/>
</dbReference>
<keyword evidence="3" id="KW-0378">Hydrolase</keyword>
<keyword evidence="2" id="KW-0227">DNA damage</keyword>
<name>A0A6B1DN84_9CHLR</name>
<evidence type="ECO:0000256" key="6">
    <source>
        <dbReference type="ARBA" id="ARBA00023125"/>
    </source>
</evidence>
<sequence>MLVTVNAPNQAGMALLARLQLVLDLEEAQGFANRSTPWGMRKLGISWAHAAQTTGLATDAIETVVELLGLYDDCEHLRPSLLRHLRRCCEGSKPSGADLDAEEEELHAAMNDRHAGRDLVEADAGLDNPVTAARGVGPAMAKRLAQLDIHTLGDLLFFFPRRYQTFDNLQLSELEPGRAVSVMGRVVTGSKARFRYGKHVGKTGIRARIADGSGEVELIWWNQWVFNAVDEGALYHIYGQVEKRGKRCFINNPQMQPIDGRTVRQNLDLAARGHMPRHTCFPIYRLAAGLTNSFMRKLVGGLLDARLHQQLNDPLPGDLRQRYDLPSLWMTLKLLHQPAEEEEWLRARRRMAFQELYGLHDRIRAGRRAWLDRQAPRMPAPPTFIAEYAASLPFQLTEEQQRAVIEILDDLDDDVPTRRMVRGEAGSGKTAVVAAAMILTADLGFQAVMIAPTQLLARQHRNTLDALVKGMKGDRPLDPVQVDLLAGSQTQAEQSEVRTRLANGQSRIVVGTTALVQAQVRFHRLGLLVIDEEHRFGVNQRESVSDELHGAAGSLTPHVISMSATPIPRSLNRILTGFSDVTEIRSRPAGRLSIRTLLRRPEDRRQVHRHLRRQVAEGRQACIVYPRIDADRHEASVGAVETEFEWLVRDVFPDLRLAKLHGRMDQSEADAAMEGFRQGTIDVLVATTVIEVGIDVPNATLMLIENAEHCGLAQLHQLRSRVGRGSYPGTCVLICGTADQEAQERLKLLTSLDNGFEIAEHDLKQRGPGELMGTRQTGLPDLDRAAWIDNQVVEWIAREFPEPDKSDSSMQPAIPF</sequence>
<gene>
    <name evidence="11" type="ORF">F4Y08_02400</name>
</gene>
<dbReference type="Pfam" id="PF00270">
    <property type="entry name" value="DEAD"/>
    <property type="match status" value="1"/>
</dbReference>
<proteinExistence type="predicted"/>
<dbReference type="InterPro" id="IPR014001">
    <property type="entry name" value="Helicase_ATP-bd"/>
</dbReference>
<protein>
    <recommendedName>
        <fullName evidence="8">Probable DNA 3'-5' helicase RecG</fullName>
    </recommendedName>
</protein>
<dbReference type="SUPFAM" id="SSF52540">
    <property type="entry name" value="P-loop containing nucleoside triphosphate hydrolases"/>
    <property type="match status" value="1"/>
</dbReference>
<keyword evidence="1" id="KW-0547">Nucleotide-binding</keyword>
<evidence type="ECO:0000259" key="9">
    <source>
        <dbReference type="PROSITE" id="PS51192"/>
    </source>
</evidence>
<dbReference type="Pfam" id="PF17191">
    <property type="entry name" value="RecG_wedge"/>
    <property type="match status" value="1"/>
</dbReference>
<evidence type="ECO:0000313" key="11">
    <source>
        <dbReference type="EMBL" id="MYD89179.1"/>
    </source>
</evidence>
<dbReference type="SMART" id="SM00487">
    <property type="entry name" value="DEXDc"/>
    <property type="match status" value="1"/>
</dbReference>
<evidence type="ECO:0000256" key="7">
    <source>
        <dbReference type="ARBA" id="ARBA00023204"/>
    </source>
</evidence>
<dbReference type="EMBL" id="VXPY01000013">
    <property type="protein sequence ID" value="MYD89179.1"/>
    <property type="molecule type" value="Genomic_DNA"/>
</dbReference>
<dbReference type="InterPro" id="IPR045562">
    <property type="entry name" value="RecG_dom3_C"/>
</dbReference>
<dbReference type="Pfam" id="PF00271">
    <property type="entry name" value="Helicase_C"/>
    <property type="match status" value="1"/>
</dbReference>
<evidence type="ECO:0000256" key="8">
    <source>
        <dbReference type="ARBA" id="ARBA00049819"/>
    </source>
</evidence>
<feature type="domain" description="Helicase ATP-binding" evidence="9">
    <location>
        <begin position="410"/>
        <end position="584"/>
    </location>
</feature>
<dbReference type="GO" id="GO:0003677">
    <property type="term" value="F:DNA binding"/>
    <property type="evidence" value="ECO:0007669"/>
    <property type="project" value="UniProtKB-KW"/>
</dbReference>
<dbReference type="GO" id="GO:0006281">
    <property type="term" value="P:DNA repair"/>
    <property type="evidence" value="ECO:0007669"/>
    <property type="project" value="UniProtKB-KW"/>
</dbReference>
<evidence type="ECO:0000256" key="4">
    <source>
        <dbReference type="ARBA" id="ARBA00022806"/>
    </source>
</evidence>
<evidence type="ECO:0000256" key="3">
    <source>
        <dbReference type="ARBA" id="ARBA00022801"/>
    </source>
</evidence>
<dbReference type="GO" id="GO:0005524">
    <property type="term" value="F:ATP binding"/>
    <property type="evidence" value="ECO:0007669"/>
    <property type="project" value="UniProtKB-KW"/>
</dbReference>
<dbReference type="Gene3D" id="3.40.50.300">
    <property type="entry name" value="P-loop containing nucleotide triphosphate hydrolases"/>
    <property type="match status" value="2"/>
</dbReference>
<dbReference type="GO" id="GO:0003678">
    <property type="term" value="F:DNA helicase activity"/>
    <property type="evidence" value="ECO:0007669"/>
    <property type="project" value="TreeGrafter"/>
</dbReference>
<dbReference type="AlphaFoldDB" id="A0A6B1DN84"/>
<dbReference type="PANTHER" id="PTHR47964:SF1">
    <property type="entry name" value="ATP-DEPENDENT DNA HELICASE HOMOLOG RECG, CHLOROPLASTIC"/>
    <property type="match status" value="1"/>
</dbReference>
<dbReference type="InterPro" id="IPR033454">
    <property type="entry name" value="RecG_wedge"/>
</dbReference>
<dbReference type="SMART" id="SM00490">
    <property type="entry name" value="HELICc"/>
    <property type="match status" value="1"/>
</dbReference>
<dbReference type="PANTHER" id="PTHR47964">
    <property type="entry name" value="ATP-DEPENDENT DNA HELICASE HOMOLOG RECG, CHLOROPLASTIC"/>
    <property type="match status" value="1"/>
</dbReference>
<dbReference type="InterPro" id="IPR001650">
    <property type="entry name" value="Helicase_C-like"/>
</dbReference>
<keyword evidence="6" id="KW-0238">DNA-binding</keyword>
<feature type="domain" description="Helicase C-terminal" evidence="10">
    <location>
        <begin position="603"/>
        <end position="764"/>
    </location>
</feature>
<dbReference type="InterPro" id="IPR027417">
    <property type="entry name" value="P-loop_NTPase"/>
</dbReference>
<evidence type="ECO:0000259" key="10">
    <source>
        <dbReference type="PROSITE" id="PS51194"/>
    </source>
</evidence>
<dbReference type="PROSITE" id="PS51194">
    <property type="entry name" value="HELICASE_CTER"/>
    <property type="match status" value="1"/>
</dbReference>
<dbReference type="PROSITE" id="PS51192">
    <property type="entry name" value="HELICASE_ATP_BIND_1"/>
    <property type="match status" value="1"/>
</dbReference>
<evidence type="ECO:0000256" key="2">
    <source>
        <dbReference type="ARBA" id="ARBA00022763"/>
    </source>
</evidence>
<dbReference type="Gene3D" id="2.40.50.140">
    <property type="entry name" value="Nucleic acid-binding proteins"/>
    <property type="match status" value="1"/>
</dbReference>
<reference evidence="11" key="1">
    <citation type="submission" date="2019-09" db="EMBL/GenBank/DDBJ databases">
        <title>Characterisation of the sponge microbiome using genome-centric metagenomics.</title>
        <authorList>
            <person name="Engelberts J.P."/>
            <person name="Robbins S.J."/>
            <person name="De Goeij J.M."/>
            <person name="Aranda M."/>
            <person name="Bell S.C."/>
            <person name="Webster N.S."/>
        </authorList>
    </citation>
    <scope>NUCLEOTIDE SEQUENCE</scope>
    <source>
        <strain evidence="11">SB0662_bin_9</strain>
    </source>
</reference>
<dbReference type="SUPFAM" id="SSF50249">
    <property type="entry name" value="Nucleic acid-binding proteins"/>
    <property type="match status" value="1"/>
</dbReference>
<keyword evidence="5" id="KW-0067">ATP-binding</keyword>
<comment type="caution">
    <text evidence="11">The sequence shown here is derived from an EMBL/GenBank/DDBJ whole genome shotgun (WGS) entry which is preliminary data.</text>
</comment>
<dbReference type="InterPro" id="IPR012340">
    <property type="entry name" value="NA-bd_OB-fold"/>
</dbReference>